<reference evidence="5 6" key="1">
    <citation type="submission" date="2024-01" db="EMBL/GenBank/DDBJ databases">
        <title>Genome assemblies of Stephania.</title>
        <authorList>
            <person name="Yang L."/>
        </authorList>
    </citation>
    <scope>NUCLEOTIDE SEQUENCE [LARGE SCALE GENOMIC DNA]</scope>
    <source>
        <strain evidence="5">QJT</strain>
        <tissue evidence="5">Leaf</tissue>
    </source>
</reference>
<dbReference type="Pfam" id="PF17177">
    <property type="entry name" value="PPR_long"/>
    <property type="match status" value="1"/>
</dbReference>
<evidence type="ECO:0000313" key="5">
    <source>
        <dbReference type="EMBL" id="KAK9145309.1"/>
    </source>
</evidence>
<evidence type="ECO:0000256" key="3">
    <source>
        <dbReference type="PROSITE-ProRule" id="PRU00708"/>
    </source>
</evidence>
<dbReference type="NCBIfam" id="TIGR00756">
    <property type="entry name" value="PPR"/>
    <property type="match status" value="2"/>
</dbReference>
<dbReference type="InterPro" id="IPR033443">
    <property type="entry name" value="PROP1-like_PPR_dom"/>
</dbReference>
<dbReference type="InterPro" id="IPR002885">
    <property type="entry name" value="PPR_rpt"/>
</dbReference>
<evidence type="ECO:0000256" key="2">
    <source>
        <dbReference type="ARBA" id="ARBA00022737"/>
    </source>
</evidence>
<keyword evidence="2" id="KW-0677">Repeat</keyword>
<evidence type="ECO:0000256" key="1">
    <source>
        <dbReference type="ARBA" id="ARBA00007626"/>
    </source>
</evidence>
<evidence type="ECO:0000259" key="4">
    <source>
        <dbReference type="Pfam" id="PF17177"/>
    </source>
</evidence>
<dbReference type="InterPro" id="IPR011990">
    <property type="entry name" value="TPR-like_helical_dom_sf"/>
</dbReference>
<name>A0AAP0K510_9MAGN</name>
<dbReference type="PANTHER" id="PTHR47447:SF21">
    <property type="entry name" value="PENTACOTRIPEPTIDE-REPEAT REGION OF PRORP DOMAIN-CONTAINING PROTEIN"/>
    <property type="match status" value="1"/>
</dbReference>
<feature type="repeat" description="PPR" evidence="3">
    <location>
        <begin position="94"/>
        <end position="128"/>
    </location>
</feature>
<keyword evidence="6" id="KW-1185">Reference proteome</keyword>
<dbReference type="PROSITE" id="PS51375">
    <property type="entry name" value="PPR"/>
    <property type="match status" value="2"/>
</dbReference>
<feature type="domain" description="PROP1-like PPR" evidence="4">
    <location>
        <begin position="41"/>
        <end position="130"/>
    </location>
</feature>
<dbReference type="AlphaFoldDB" id="A0AAP0K510"/>
<evidence type="ECO:0000313" key="6">
    <source>
        <dbReference type="Proteomes" id="UP001417504"/>
    </source>
</evidence>
<accession>A0AAP0K510</accession>
<gene>
    <name evidence="5" type="ORF">Sjap_005212</name>
</gene>
<comment type="similarity">
    <text evidence="1">Belongs to the PPR family. P subfamily.</text>
</comment>
<protein>
    <recommendedName>
        <fullName evidence="4">PROP1-like PPR domain-containing protein</fullName>
    </recommendedName>
</protein>
<dbReference type="Gene3D" id="1.25.40.10">
    <property type="entry name" value="Tetratricopeptide repeat domain"/>
    <property type="match status" value="1"/>
</dbReference>
<dbReference type="Proteomes" id="UP001417504">
    <property type="component" value="Unassembled WGS sequence"/>
</dbReference>
<comment type="caution">
    <text evidence="5">The sequence shown here is derived from an EMBL/GenBank/DDBJ whole genome shotgun (WGS) entry which is preliminary data.</text>
</comment>
<dbReference type="PANTHER" id="PTHR47447">
    <property type="entry name" value="OS03G0856100 PROTEIN"/>
    <property type="match status" value="1"/>
</dbReference>
<proteinExistence type="inferred from homology"/>
<sequence>MGISIPDLALSHILSTYPRVTNVLDRQDIILECDMANGGRVEQAYKVFMDMKWKHFEPDEYTYTIMIRMCGNSGKADETLKFFQEMLSTGCAPNLIAYTTMIQALARNGMLDKLIFVFSKMVENDCRPNEFT</sequence>
<dbReference type="EMBL" id="JBBNAE010000002">
    <property type="protein sequence ID" value="KAK9145309.1"/>
    <property type="molecule type" value="Genomic_DNA"/>
</dbReference>
<feature type="repeat" description="PPR" evidence="3">
    <location>
        <begin position="59"/>
        <end position="93"/>
    </location>
</feature>
<organism evidence="5 6">
    <name type="scientific">Stephania japonica</name>
    <dbReference type="NCBI Taxonomy" id="461633"/>
    <lineage>
        <taxon>Eukaryota</taxon>
        <taxon>Viridiplantae</taxon>
        <taxon>Streptophyta</taxon>
        <taxon>Embryophyta</taxon>
        <taxon>Tracheophyta</taxon>
        <taxon>Spermatophyta</taxon>
        <taxon>Magnoliopsida</taxon>
        <taxon>Ranunculales</taxon>
        <taxon>Menispermaceae</taxon>
        <taxon>Menispermoideae</taxon>
        <taxon>Cissampelideae</taxon>
        <taxon>Stephania</taxon>
    </lineage>
</organism>